<evidence type="ECO:0000256" key="11">
    <source>
        <dbReference type="PROSITE-ProRule" id="PRU01319"/>
    </source>
</evidence>
<feature type="coiled-coil region" evidence="13">
    <location>
        <begin position="97"/>
        <end position="124"/>
    </location>
</feature>
<keyword evidence="6 11" id="KW-0540">Nuclease</keyword>
<dbReference type="Proteomes" id="UP000051952">
    <property type="component" value="Unassembled WGS sequence"/>
</dbReference>
<proteinExistence type="inferred from homology"/>
<feature type="compositionally biased region" description="Polar residues" evidence="14">
    <location>
        <begin position="497"/>
        <end position="512"/>
    </location>
</feature>
<keyword evidence="13" id="KW-0175">Coiled coil</keyword>
<accession>A0A0S4JMV0</accession>
<keyword evidence="10" id="KW-0464">Manganese</keyword>
<keyword evidence="17" id="KW-1185">Reference proteome</keyword>
<evidence type="ECO:0000256" key="1">
    <source>
        <dbReference type="ARBA" id="ARBA00000077"/>
    </source>
</evidence>
<evidence type="ECO:0000313" key="16">
    <source>
        <dbReference type="EMBL" id="CUG91225.1"/>
    </source>
</evidence>
<dbReference type="InterPro" id="IPR001352">
    <property type="entry name" value="RNase_HII/HIII"/>
</dbReference>
<dbReference type="PANTHER" id="PTHR10954:SF23">
    <property type="entry name" value="RIBONUCLEASE"/>
    <property type="match status" value="1"/>
</dbReference>
<dbReference type="Pfam" id="PF01351">
    <property type="entry name" value="RNase_HII"/>
    <property type="match status" value="2"/>
</dbReference>
<dbReference type="InterPro" id="IPR036397">
    <property type="entry name" value="RNaseH_sf"/>
</dbReference>
<comment type="similarity">
    <text evidence="4 12">Belongs to the RNase HII family.</text>
</comment>
<dbReference type="GO" id="GO:0004523">
    <property type="term" value="F:RNA-DNA hybrid ribonuclease activity"/>
    <property type="evidence" value="ECO:0007669"/>
    <property type="project" value="UniProtKB-UniRule"/>
</dbReference>
<evidence type="ECO:0000256" key="8">
    <source>
        <dbReference type="ARBA" id="ARBA00022759"/>
    </source>
</evidence>
<keyword evidence="5" id="KW-0963">Cytoplasm</keyword>
<evidence type="ECO:0000256" key="4">
    <source>
        <dbReference type="ARBA" id="ARBA00007383"/>
    </source>
</evidence>
<feature type="compositionally biased region" description="Basic and acidic residues" evidence="14">
    <location>
        <begin position="480"/>
        <end position="492"/>
    </location>
</feature>
<keyword evidence="8 11" id="KW-0255">Endonuclease</keyword>
<dbReference type="VEuPathDB" id="TriTrypDB:BSAL_30825"/>
<dbReference type="GO" id="GO:0043137">
    <property type="term" value="P:DNA replication, removal of RNA primer"/>
    <property type="evidence" value="ECO:0007669"/>
    <property type="project" value="TreeGrafter"/>
</dbReference>
<comment type="function">
    <text evidence="2 12">Endonuclease that specifically degrades the RNA of RNA-DNA hybrids.</text>
</comment>
<comment type="catalytic activity">
    <reaction evidence="1 11 12">
        <text>Endonucleolytic cleavage to 5'-phosphomonoester.</text>
        <dbReference type="EC" id="3.1.26.4"/>
    </reaction>
</comment>
<comment type="cofactor">
    <cofactor evidence="11">
        <name>Mn(2+)</name>
        <dbReference type="ChEBI" id="CHEBI:29035"/>
    </cofactor>
    <cofactor evidence="11">
        <name>Mg(2+)</name>
        <dbReference type="ChEBI" id="CHEBI:18420"/>
    </cofactor>
    <text evidence="11">Manganese or magnesium. Binds 1 divalent metal ion per monomer in the absence of substrate. May bind a second metal ion after substrate binding.</text>
</comment>
<evidence type="ECO:0000256" key="10">
    <source>
        <dbReference type="ARBA" id="ARBA00023211"/>
    </source>
</evidence>
<feature type="binding site" evidence="11">
    <location>
        <position position="153"/>
    </location>
    <ligand>
        <name>a divalent metal cation</name>
        <dbReference type="ChEBI" id="CHEBI:60240"/>
    </ligand>
</feature>
<dbReference type="GO" id="GO:0006298">
    <property type="term" value="P:mismatch repair"/>
    <property type="evidence" value="ECO:0007669"/>
    <property type="project" value="TreeGrafter"/>
</dbReference>
<keyword evidence="7 11" id="KW-0479">Metal-binding</keyword>
<feature type="region of interest" description="Disordered" evidence="14">
    <location>
        <begin position="548"/>
        <end position="576"/>
    </location>
</feature>
<dbReference type="InterPro" id="IPR022898">
    <property type="entry name" value="RNase_HII"/>
</dbReference>
<feature type="binding site" evidence="11">
    <location>
        <position position="154"/>
    </location>
    <ligand>
        <name>a divalent metal cation</name>
        <dbReference type="ChEBI" id="CHEBI:60240"/>
    </ligand>
</feature>
<evidence type="ECO:0000256" key="3">
    <source>
        <dbReference type="ARBA" id="ARBA00004496"/>
    </source>
</evidence>
<gene>
    <name evidence="16" type="ORF">BSAL_30825</name>
</gene>
<dbReference type="PROSITE" id="PS51975">
    <property type="entry name" value="RNASE_H_2"/>
    <property type="match status" value="1"/>
</dbReference>
<dbReference type="SUPFAM" id="SSF53098">
    <property type="entry name" value="Ribonuclease H-like"/>
    <property type="match status" value="2"/>
</dbReference>
<dbReference type="InterPro" id="IPR012337">
    <property type="entry name" value="RNaseH-like_sf"/>
</dbReference>
<evidence type="ECO:0000256" key="7">
    <source>
        <dbReference type="ARBA" id="ARBA00022723"/>
    </source>
</evidence>
<evidence type="ECO:0000256" key="12">
    <source>
        <dbReference type="RuleBase" id="RU003515"/>
    </source>
</evidence>
<name>A0A0S4JMV0_BODSA</name>
<dbReference type="Gene3D" id="3.30.420.10">
    <property type="entry name" value="Ribonuclease H-like superfamily/Ribonuclease H"/>
    <property type="match status" value="2"/>
</dbReference>
<feature type="region of interest" description="Disordered" evidence="14">
    <location>
        <begin position="480"/>
        <end position="512"/>
    </location>
</feature>
<evidence type="ECO:0000256" key="9">
    <source>
        <dbReference type="ARBA" id="ARBA00022801"/>
    </source>
</evidence>
<dbReference type="InterPro" id="IPR024567">
    <property type="entry name" value="RNase_HII/HIII_dom"/>
</dbReference>
<evidence type="ECO:0000259" key="15">
    <source>
        <dbReference type="PROSITE" id="PS51975"/>
    </source>
</evidence>
<feature type="binding site" evidence="11">
    <location>
        <position position="380"/>
    </location>
    <ligand>
        <name>a divalent metal cation</name>
        <dbReference type="ChEBI" id="CHEBI:60240"/>
    </ligand>
</feature>
<dbReference type="OrthoDB" id="7462577at2759"/>
<dbReference type="OMA" id="CANDEAP"/>
<dbReference type="EMBL" id="CYKH01001901">
    <property type="protein sequence ID" value="CUG91225.1"/>
    <property type="molecule type" value="Genomic_DNA"/>
</dbReference>
<evidence type="ECO:0000256" key="14">
    <source>
        <dbReference type="SAM" id="MobiDB-lite"/>
    </source>
</evidence>
<sequence length="576" mass="63589">MYHSLTRYIALAKARLDPSTLCMAGLQEVGKKKRKPRKWSPLEHIYIPHCNAADGKPTLDGTLDGLAYQLLRDNLLPSVVKGSVPSTERGKKAKSHLHTTTTTLEHLQERSEELQRDALAQLEERVEEDMARSRGGVVLRRSVAETALVIGCDEAGRGPLAGPVVAAAVCRVPCRAFTKPPTFAHSSTSIEPFPVADSKKLGEEQRKSNFQTFTGSANIVDLIQQPTTRLRLPRWVSKNVPFSTAEDIRTPDNAVILREAVLMPKCATVCLRGVHHDEHYRYHWGITIANHAVVDDENIFASSMSSMHSAAHGVWMELERPLGNEHGYLSTSQLLFHLYANLIPYDDVAVLMKDLDFPSSSLRDNVFGSVPRQPPLVLVDGSHAPQDSIDLFSDVEIGGAAHSVVKGDARSWSIAAASNLAKVCRDDIMDMLHDSYPQYAFDSHRGYPVAEHMKKLEAHGVSPIHRRTFRPCAAQIAKEENMSREARARVPDDANNAAPSSLEATLSDTNEPQVPLSAAAVPRRRTKKQPFFFFSIPSPEQREILVEGDAVDQPKKRRTLAPKMATPSAISDPTVL</sequence>
<evidence type="ECO:0000256" key="13">
    <source>
        <dbReference type="SAM" id="Coils"/>
    </source>
</evidence>
<organism evidence="16 17">
    <name type="scientific">Bodo saltans</name>
    <name type="common">Flagellated protozoan</name>
    <dbReference type="NCBI Taxonomy" id="75058"/>
    <lineage>
        <taxon>Eukaryota</taxon>
        <taxon>Discoba</taxon>
        <taxon>Euglenozoa</taxon>
        <taxon>Kinetoplastea</taxon>
        <taxon>Metakinetoplastina</taxon>
        <taxon>Eubodonida</taxon>
        <taxon>Bodonidae</taxon>
        <taxon>Bodo</taxon>
    </lineage>
</organism>
<dbReference type="EC" id="3.1.26.4" evidence="12"/>
<dbReference type="GO" id="GO:0046872">
    <property type="term" value="F:metal ion binding"/>
    <property type="evidence" value="ECO:0007669"/>
    <property type="project" value="UniProtKB-KW"/>
</dbReference>
<comment type="subcellular location">
    <subcellularLocation>
        <location evidence="3">Cytoplasm</location>
    </subcellularLocation>
</comment>
<feature type="domain" description="RNase H type-2" evidence="15">
    <location>
        <begin position="147"/>
        <end position="481"/>
    </location>
</feature>
<evidence type="ECO:0000313" key="17">
    <source>
        <dbReference type="Proteomes" id="UP000051952"/>
    </source>
</evidence>
<dbReference type="AlphaFoldDB" id="A0A0S4JMV0"/>
<dbReference type="GO" id="GO:0005737">
    <property type="term" value="C:cytoplasm"/>
    <property type="evidence" value="ECO:0007669"/>
    <property type="project" value="UniProtKB-SubCell"/>
</dbReference>
<dbReference type="GO" id="GO:0003723">
    <property type="term" value="F:RNA binding"/>
    <property type="evidence" value="ECO:0007669"/>
    <property type="project" value="UniProtKB-UniRule"/>
</dbReference>
<reference evidence="17" key="1">
    <citation type="submission" date="2015-09" db="EMBL/GenBank/DDBJ databases">
        <authorList>
            <consortium name="Pathogen Informatics"/>
        </authorList>
    </citation>
    <scope>NUCLEOTIDE SEQUENCE [LARGE SCALE GENOMIC DNA]</scope>
    <source>
        <strain evidence="17">Lake Konstanz</strain>
    </source>
</reference>
<protein>
    <recommendedName>
        <fullName evidence="12">Ribonuclease</fullName>
        <ecNumber evidence="12">3.1.26.4</ecNumber>
    </recommendedName>
</protein>
<dbReference type="PANTHER" id="PTHR10954">
    <property type="entry name" value="RIBONUCLEASE H2 SUBUNIT A"/>
    <property type="match status" value="1"/>
</dbReference>
<keyword evidence="9 11" id="KW-0378">Hydrolase</keyword>
<dbReference type="CDD" id="cd07182">
    <property type="entry name" value="RNase_HII_bacteria_HII_like"/>
    <property type="match status" value="1"/>
</dbReference>
<evidence type="ECO:0000256" key="5">
    <source>
        <dbReference type="ARBA" id="ARBA00022490"/>
    </source>
</evidence>
<evidence type="ECO:0000256" key="2">
    <source>
        <dbReference type="ARBA" id="ARBA00004065"/>
    </source>
</evidence>
<dbReference type="GO" id="GO:0032299">
    <property type="term" value="C:ribonuclease H2 complex"/>
    <property type="evidence" value="ECO:0007669"/>
    <property type="project" value="TreeGrafter"/>
</dbReference>
<evidence type="ECO:0000256" key="6">
    <source>
        <dbReference type="ARBA" id="ARBA00022722"/>
    </source>
</evidence>